<comment type="caution">
    <text evidence="1">The sequence shown here is derived from an EMBL/GenBank/DDBJ whole genome shotgun (WGS) entry which is preliminary data.</text>
</comment>
<sequence length="156" mass="18280">MRKSIADIYRGVEISRASNYRYLNALAVVGDKQPSYKLLDQVSRPIVKKGRRYRALRPIILEETQLFSAMLHGKYFMRGFRNADLRKMLYLNIKSKKQKQRAMGKFTRLIRILRAHRLLKKIPNTRLYMVTKKGQLIMNTSLTFRDSCISLLAKVA</sequence>
<evidence type="ECO:0000313" key="1">
    <source>
        <dbReference type="EMBL" id="OGL43351.1"/>
    </source>
</evidence>
<organism evidence="1 2">
    <name type="scientific">Candidatus Schekmanbacteria bacterium RBG_13_48_7</name>
    <dbReference type="NCBI Taxonomy" id="1817878"/>
    <lineage>
        <taxon>Bacteria</taxon>
        <taxon>Candidatus Schekmaniibacteriota</taxon>
    </lineage>
</organism>
<accession>A0A1F7RPF9</accession>
<dbReference type="Proteomes" id="UP000179266">
    <property type="component" value="Unassembled WGS sequence"/>
</dbReference>
<dbReference type="AlphaFoldDB" id="A0A1F7RPF9"/>
<reference evidence="1 2" key="1">
    <citation type="journal article" date="2016" name="Nat. Commun.">
        <title>Thousands of microbial genomes shed light on interconnected biogeochemical processes in an aquifer system.</title>
        <authorList>
            <person name="Anantharaman K."/>
            <person name="Brown C.T."/>
            <person name="Hug L.A."/>
            <person name="Sharon I."/>
            <person name="Castelle C.J."/>
            <person name="Probst A.J."/>
            <person name="Thomas B.C."/>
            <person name="Singh A."/>
            <person name="Wilkins M.J."/>
            <person name="Karaoz U."/>
            <person name="Brodie E.L."/>
            <person name="Williams K.H."/>
            <person name="Hubbard S.S."/>
            <person name="Banfield J.F."/>
        </authorList>
    </citation>
    <scope>NUCLEOTIDE SEQUENCE [LARGE SCALE GENOMIC DNA]</scope>
</reference>
<dbReference type="EMBL" id="MGDD01000279">
    <property type="protein sequence ID" value="OGL43351.1"/>
    <property type="molecule type" value="Genomic_DNA"/>
</dbReference>
<gene>
    <name evidence="1" type="ORF">A2161_03675</name>
</gene>
<name>A0A1F7RPF9_9BACT</name>
<proteinExistence type="predicted"/>
<evidence type="ECO:0000313" key="2">
    <source>
        <dbReference type="Proteomes" id="UP000179266"/>
    </source>
</evidence>
<protein>
    <submittedName>
        <fullName evidence="1">Uncharacterized protein</fullName>
    </submittedName>
</protein>